<accession>A0A1H5TA52</accession>
<reference evidence="2" key="1">
    <citation type="submission" date="2016-10" db="EMBL/GenBank/DDBJ databases">
        <authorList>
            <person name="Varghese N."/>
            <person name="Submissions S."/>
        </authorList>
    </citation>
    <scope>NUCLEOTIDE SEQUENCE [LARGE SCALE GENOMIC DNA]</scope>
    <source>
        <strain evidence="2">DSM 43163</strain>
    </source>
</reference>
<dbReference type="AlphaFoldDB" id="A0A1H5TA52"/>
<dbReference type="Gene3D" id="3.40.50.12500">
    <property type="match status" value="1"/>
</dbReference>
<keyword evidence="2" id="KW-1185">Reference proteome</keyword>
<dbReference type="PANTHER" id="PTHR40267:SF1">
    <property type="entry name" value="BLR3294 PROTEIN"/>
    <property type="match status" value="1"/>
</dbReference>
<dbReference type="Proteomes" id="UP000236723">
    <property type="component" value="Unassembled WGS sequence"/>
</dbReference>
<gene>
    <name evidence="1" type="ORF">SAMN04489712_101542</name>
</gene>
<dbReference type="RefSeq" id="WP_103935961.1">
    <property type="nucleotide sequence ID" value="NZ_FNVO01000001.1"/>
</dbReference>
<dbReference type="InterPro" id="IPR053714">
    <property type="entry name" value="Iso_Racemase_Enz_sf"/>
</dbReference>
<organism evidence="1 2">
    <name type="scientific">Thermomonospora echinospora</name>
    <dbReference type="NCBI Taxonomy" id="1992"/>
    <lineage>
        <taxon>Bacteria</taxon>
        <taxon>Bacillati</taxon>
        <taxon>Actinomycetota</taxon>
        <taxon>Actinomycetes</taxon>
        <taxon>Streptosporangiales</taxon>
        <taxon>Thermomonosporaceae</taxon>
        <taxon>Thermomonospora</taxon>
    </lineage>
</organism>
<dbReference type="PANTHER" id="PTHR40267">
    <property type="entry name" value="BLR3294 PROTEIN"/>
    <property type="match status" value="1"/>
</dbReference>
<sequence length="247" mass="26761">MTTVLADRCVFGVIVPSTNTVVEDEYYRVRVPGVSFHTGRIMIRNARLDSAQAFERFRNDLSEEIGRAVESVLTCEPDHLVMGMSAETFWGGADGNAEFERMIREMSGLDVTTGASACHAALSALGVRRIGVVTPYQPIADEQVRRFFTELGYHVHAVRGLRCDSATSIAEVGPAEIRAAFAEVDGPDVEALVQAGTNLPVMGVAARLEDELDKPVIAINTATLWHAYRSNGITDRVPGAGRLLATL</sequence>
<protein>
    <submittedName>
        <fullName evidence="1">Maleate isomerase</fullName>
    </submittedName>
</protein>
<keyword evidence="1" id="KW-0413">Isomerase</keyword>
<evidence type="ECO:0000313" key="2">
    <source>
        <dbReference type="Proteomes" id="UP000236723"/>
    </source>
</evidence>
<name>A0A1H5TA52_9ACTN</name>
<proteinExistence type="predicted"/>
<dbReference type="Pfam" id="PF17645">
    <property type="entry name" value="Amdase"/>
    <property type="match status" value="1"/>
</dbReference>
<evidence type="ECO:0000313" key="1">
    <source>
        <dbReference type="EMBL" id="SEF59660.1"/>
    </source>
</evidence>
<dbReference type="PIRSF" id="PIRSF015736">
    <property type="entry name" value="MI"/>
    <property type="match status" value="1"/>
</dbReference>
<dbReference type="EMBL" id="FNVO01000001">
    <property type="protein sequence ID" value="SEF59660.1"/>
    <property type="molecule type" value="Genomic_DNA"/>
</dbReference>
<dbReference type="GO" id="GO:0016853">
    <property type="term" value="F:isomerase activity"/>
    <property type="evidence" value="ECO:0007669"/>
    <property type="project" value="UniProtKB-KW"/>
</dbReference>
<dbReference type="InterPro" id="IPR026286">
    <property type="entry name" value="MaiA/AMDase"/>
</dbReference>
<dbReference type="OrthoDB" id="4537983at2"/>